<keyword evidence="4 5" id="KW-0472">Membrane</keyword>
<organism evidence="7 8">
    <name type="scientific">Anaerosporobacter mobilis DSM 15930</name>
    <dbReference type="NCBI Taxonomy" id="1120996"/>
    <lineage>
        <taxon>Bacteria</taxon>
        <taxon>Bacillati</taxon>
        <taxon>Bacillota</taxon>
        <taxon>Clostridia</taxon>
        <taxon>Lachnospirales</taxon>
        <taxon>Lachnospiraceae</taxon>
        <taxon>Anaerosporobacter</taxon>
    </lineage>
</organism>
<evidence type="ECO:0000256" key="3">
    <source>
        <dbReference type="ARBA" id="ARBA00022989"/>
    </source>
</evidence>
<dbReference type="STRING" id="1120996.SAMN02746066_03142"/>
<evidence type="ECO:0000256" key="4">
    <source>
        <dbReference type="ARBA" id="ARBA00023136"/>
    </source>
</evidence>
<feature type="transmembrane region" description="Helical" evidence="5">
    <location>
        <begin position="196"/>
        <end position="218"/>
    </location>
</feature>
<evidence type="ECO:0000313" key="8">
    <source>
        <dbReference type="Proteomes" id="UP000184038"/>
    </source>
</evidence>
<accession>A0A1M7LBC9</accession>
<evidence type="ECO:0000256" key="2">
    <source>
        <dbReference type="ARBA" id="ARBA00022692"/>
    </source>
</evidence>
<sequence>MRGAREIIKKELNRVFGDKKLIFSLFILPVALMVGMFFLMGNLSDKMENDVDAHVPSVYIQNAPEGIEGVIEASGFQGDITYLKAGENIDSIKDEILNGSKDLLVSFDEGFMDAIKNYTEGSAIPEVKTYYNPSEEYSSTARTNFVAMVLEPMKQSLLTNRIGNLDNITIFNIDLKIEDSQLVDTQKASGKALGMMLPYFITMLLFAGVMSIAVDAITGEKERGTLASMLVSPVRRVDIVAGKLISISILSSISAIIYAISMVFALPKMMGEMSSEISISLSPVQIIQLIVIMLSLVFLYVSVVSIVSVYAKSMKEANTYVTPMYILVIVAGMITMFSGNNTPDTMMFAIPVYGSALCIQNIMEGELLMSQFLPAIGGTVLLGILITAGIVKAFNSEKVMFNA</sequence>
<dbReference type="PANTHER" id="PTHR43471">
    <property type="entry name" value="ABC TRANSPORTER PERMEASE"/>
    <property type="match status" value="1"/>
</dbReference>
<keyword evidence="8" id="KW-1185">Reference proteome</keyword>
<dbReference type="GO" id="GO:0140359">
    <property type="term" value="F:ABC-type transporter activity"/>
    <property type="evidence" value="ECO:0007669"/>
    <property type="project" value="InterPro"/>
</dbReference>
<dbReference type="EMBL" id="FRCP01000016">
    <property type="protein sequence ID" value="SHM75113.1"/>
    <property type="molecule type" value="Genomic_DNA"/>
</dbReference>
<dbReference type="RefSeq" id="WP_073289352.1">
    <property type="nucleotide sequence ID" value="NZ_FRCP01000016.1"/>
</dbReference>
<evidence type="ECO:0000256" key="1">
    <source>
        <dbReference type="ARBA" id="ARBA00004141"/>
    </source>
</evidence>
<dbReference type="AlphaFoldDB" id="A0A1M7LBC9"/>
<dbReference type="GO" id="GO:0016020">
    <property type="term" value="C:membrane"/>
    <property type="evidence" value="ECO:0007669"/>
    <property type="project" value="UniProtKB-SubCell"/>
</dbReference>
<feature type="transmembrane region" description="Helical" evidence="5">
    <location>
        <begin position="239"/>
        <end position="266"/>
    </location>
</feature>
<reference evidence="7 8" key="1">
    <citation type="submission" date="2016-11" db="EMBL/GenBank/DDBJ databases">
        <authorList>
            <person name="Jaros S."/>
            <person name="Januszkiewicz K."/>
            <person name="Wedrychowicz H."/>
        </authorList>
    </citation>
    <scope>NUCLEOTIDE SEQUENCE [LARGE SCALE GENOMIC DNA]</scope>
    <source>
        <strain evidence="7 8">DSM 15930</strain>
    </source>
</reference>
<feature type="domain" description="ABC-2 type transporter transmembrane" evidence="6">
    <location>
        <begin position="19"/>
        <end position="388"/>
    </location>
</feature>
<protein>
    <submittedName>
        <fullName evidence="7">Sodium transport system permease protein</fullName>
    </submittedName>
</protein>
<comment type="subcellular location">
    <subcellularLocation>
        <location evidence="1">Membrane</location>
        <topology evidence="1">Multi-pass membrane protein</topology>
    </subcellularLocation>
</comment>
<evidence type="ECO:0000259" key="6">
    <source>
        <dbReference type="Pfam" id="PF12698"/>
    </source>
</evidence>
<proteinExistence type="predicted"/>
<feature type="transmembrane region" description="Helical" evidence="5">
    <location>
        <begin position="317"/>
        <end position="337"/>
    </location>
</feature>
<dbReference type="PANTHER" id="PTHR43471:SF3">
    <property type="entry name" value="ABC TRANSPORTER PERMEASE PROTEIN NATB"/>
    <property type="match status" value="1"/>
</dbReference>
<gene>
    <name evidence="7" type="ORF">SAMN02746066_03142</name>
</gene>
<feature type="transmembrane region" description="Helical" evidence="5">
    <location>
        <begin position="372"/>
        <end position="391"/>
    </location>
</feature>
<dbReference type="InterPro" id="IPR013525">
    <property type="entry name" value="ABC2_TM"/>
</dbReference>
<keyword evidence="2 5" id="KW-0812">Transmembrane</keyword>
<evidence type="ECO:0000313" key="7">
    <source>
        <dbReference type="EMBL" id="SHM75113.1"/>
    </source>
</evidence>
<evidence type="ECO:0000256" key="5">
    <source>
        <dbReference type="SAM" id="Phobius"/>
    </source>
</evidence>
<dbReference type="Proteomes" id="UP000184038">
    <property type="component" value="Unassembled WGS sequence"/>
</dbReference>
<feature type="transmembrane region" description="Helical" evidence="5">
    <location>
        <begin position="286"/>
        <end position="310"/>
    </location>
</feature>
<dbReference type="OrthoDB" id="5486437at2"/>
<keyword evidence="3 5" id="KW-1133">Transmembrane helix</keyword>
<name>A0A1M7LBC9_9FIRM</name>
<feature type="transmembrane region" description="Helical" evidence="5">
    <location>
        <begin position="21"/>
        <end position="40"/>
    </location>
</feature>
<dbReference type="Pfam" id="PF12698">
    <property type="entry name" value="ABC2_membrane_3"/>
    <property type="match status" value="1"/>
</dbReference>